<proteinExistence type="predicted"/>
<name>A0A1Q9YJB0_9FIRM</name>
<dbReference type="Proteomes" id="UP000186758">
    <property type="component" value="Unassembled WGS sequence"/>
</dbReference>
<accession>A0A1Q9YJB0</accession>
<sequence>MTLVIDPKVALLKGVDPVQFCVFFFLCAGCPRPMNDNMDEWLPVTVPWILVSGSLHRLFDPEPGFTPVFPLVAQAYQSKH</sequence>
<reference evidence="1 2" key="1">
    <citation type="submission" date="2016-11" db="EMBL/GenBank/DDBJ databases">
        <title>Description of two novel members of the family Erysipelotrichaceae: Ileibacterium lipovorans gen. nov., sp. nov. and Dubosiella newyorkensis, gen. nov., sp. nov.</title>
        <authorList>
            <person name="Cox L.M."/>
            <person name="Sohn J."/>
            <person name="Tyrrell K.L."/>
            <person name="Citron D.M."/>
            <person name="Lawson P.A."/>
            <person name="Patel N.B."/>
            <person name="Iizumi T."/>
            <person name="Perez-Perez G.I."/>
            <person name="Goldstein E.J."/>
            <person name="Blaser M.J."/>
        </authorList>
    </citation>
    <scope>NUCLEOTIDE SEQUENCE [LARGE SCALE GENOMIC DNA]</scope>
    <source>
        <strain evidence="1 2">NYU-BL-K8</strain>
    </source>
</reference>
<organism evidence="1 2">
    <name type="scientific">Faecalibaculum rodentium</name>
    <dbReference type="NCBI Taxonomy" id="1702221"/>
    <lineage>
        <taxon>Bacteria</taxon>
        <taxon>Bacillati</taxon>
        <taxon>Bacillota</taxon>
        <taxon>Erysipelotrichia</taxon>
        <taxon>Erysipelotrichales</taxon>
        <taxon>Erysipelotrichaceae</taxon>
        <taxon>Faecalibaculum</taxon>
    </lineage>
</organism>
<evidence type="ECO:0000313" key="2">
    <source>
        <dbReference type="Proteomes" id="UP000186758"/>
    </source>
</evidence>
<comment type="caution">
    <text evidence="1">The sequence shown here is derived from an EMBL/GenBank/DDBJ whole genome shotgun (WGS) entry which is preliminary data.</text>
</comment>
<gene>
    <name evidence="1" type="ORF">BO223_08225</name>
</gene>
<dbReference type="EMBL" id="MPJZ01000066">
    <property type="protein sequence ID" value="OLU44475.1"/>
    <property type="molecule type" value="Genomic_DNA"/>
</dbReference>
<protein>
    <submittedName>
        <fullName evidence="1">Uncharacterized protein</fullName>
    </submittedName>
</protein>
<dbReference type="AlphaFoldDB" id="A0A1Q9YJB0"/>
<evidence type="ECO:0000313" key="1">
    <source>
        <dbReference type="EMBL" id="OLU44475.1"/>
    </source>
</evidence>